<reference evidence="1 2" key="1">
    <citation type="submission" date="2014-12" db="EMBL/GenBank/DDBJ databases">
        <title>Genome sequencing of Chryseobacterium taiwanense TPW19.</title>
        <authorList>
            <person name="Tan P.W."/>
            <person name="Chan K.-G."/>
        </authorList>
    </citation>
    <scope>NUCLEOTIDE SEQUENCE [LARGE SCALE GENOMIC DNA]</scope>
    <source>
        <strain evidence="1 2">TPW19</strain>
    </source>
</reference>
<name>A0A0B4DEA0_9FLAO</name>
<comment type="caution">
    <text evidence="1">The sequence shown here is derived from an EMBL/GenBank/DDBJ whole genome shotgun (WGS) entry which is preliminary data.</text>
</comment>
<dbReference type="RefSeq" id="WP_039369061.1">
    <property type="nucleotide sequence ID" value="NZ_JWTA01000008.1"/>
</dbReference>
<proteinExistence type="predicted"/>
<sequence length="157" mass="17956">MNTDQIQTFDIEKAKKETSYWREFYKAKLSPESTEEDIFRGFRIPLADLEDILTRIKSYNSVLVEGDSKEKEIHSLRVYLAKKDQSNTKSDDIHVLLVPVAGGTVLGVNESEEPLVQEYGQDLLEMLDPGRLDLESAIYDFSTPCPQQCDKSSELYK</sequence>
<protein>
    <submittedName>
        <fullName evidence="1">Uncharacterized protein</fullName>
    </submittedName>
</protein>
<organism evidence="1 2">
    <name type="scientific">Chryseobacterium taiwanense</name>
    <dbReference type="NCBI Taxonomy" id="363331"/>
    <lineage>
        <taxon>Bacteria</taxon>
        <taxon>Pseudomonadati</taxon>
        <taxon>Bacteroidota</taxon>
        <taxon>Flavobacteriia</taxon>
        <taxon>Flavobacteriales</taxon>
        <taxon>Weeksellaceae</taxon>
        <taxon>Chryseobacterium group</taxon>
        <taxon>Chryseobacterium</taxon>
    </lineage>
</organism>
<dbReference type="AlphaFoldDB" id="A0A0B4DEA0"/>
<dbReference type="EMBL" id="JWTA01000008">
    <property type="protein sequence ID" value="KIC62710.1"/>
    <property type="molecule type" value="Genomic_DNA"/>
</dbReference>
<accession>A0A0B4DEA0</accession>
<dbReference type="Proteomes" id="UP000031167">
    <property type="component" value="Unassembled WGS sequence"/>
</dbReference>
<dbReference type="OrthoDB" id="797757at2"/>
<evidence type="ECO:0000313" key="1">
    <source>
        <dbReference type="EMBL" id="KIC62710.1"/>
    </source>
</evidence>
<keyword evidence="2" id="KW-1185">Reference proteome</keyword>
<gene>
    <name evidence="1" type="ORF">RM51_10990</name>
</gene>
<dbReference type="STRING" id="363331.RM51_10990"/>
<evidence type="ECO:0000313" key="2">
    <source>
        <dbReference type="Proteomes" id="UP000031167"/>
    </source>
</evidence>